<comment type="caution">
    <text evidence="3">The sequence shown here is derived from an EMBL/GenBank/DDBJ whole genome shotgun (WGS) entry which is preliminary data.</text>
</comment>
<evidence type="ECO:0000313" key="3">
    <source>
        <dbReference type="EMBL" id="KAF4120853.1"/>
    </source>
</evidence>
<dbReference type="RefSeq" id="XP_035319505.1">
    <property type="nucleotide sequence ID" value="XM_035464835.1"/>
</dbReference>
<dbReference type="PANTHER" id="PTHR37451:SF3">
    <property type="entry name" value="MARVEL DOMAIN-CONTAINING PROTEIN"/>
    <property type="match status" value="1"/>
</dbReference>
<dbReference type="PANTHER" id="PTHR37451">
    <property type="entry name" value="MARVEL DOMAIN"/>
    <property type="match status" value="1"/>
</dbReference>
<keyword evidence="2" id="KW-1133">Transmembrane helix</keyword>
<feature type="transmembrane region" description="Helical" evidence="2">
    <location>
        <begin position="120"/>
        <end position="142"/>
    </location>
</feature>
<dbReference type="Proteomes" id="UP000749293">
    <property type="component" value="Unassembled WGS sequence"/>
</dbReference>
<accession>A0A9P4YSE1</accession>
<name>A0A9P4YSE1_9HYPO</name>
<keyword evidence="2" id="KW-0812">Transmembrane</keyword>
<dbReference type="EMBL" id="JAANYQ010000015">
    <property type="protein sequence ID" value="KAF4120853.1"/>
    <property type="molecule type" value="Genomic_DNA"/>
</dbReference>
<reference evidence="3" key="1">
    <citation type="submission" date="2020-03" db="EMBL/GenBank/DDBJ databases">
        <title>Site-based positive gene gene selection in Geosmithia morbida across the United States reveals a broad range of putative effectors and factors for local host and environmental adapation.</title>
        <authorList>
            <person name="Onufrak A."/>
            <person name="Murdoch R.W."/>
            <person name="Gazis R."/>
            <person name="Huff M."/>
            <person name="Staton M."/>
            <person name="Klingeman W."/>
            <person name="Hadziabdic D."/>
        </authorList>
    </citation>
    <scope>NUCLEOTIDE SEQUENCE</scope>
    <source>
        <strain evidence="3">1262</strain>
    </source>
</reference>
<evidence type="ECO:0000256" key="1">
    <source>
        <dbReference type="SAM" id="MobiDB-lite"/>
    </source>
</evidence>
<dbReference type="OrthoDB" id="5284712at2759"/>
<feature type="compositionally biased region" description="Polar residues" evidence="1">
    <location>
        <begin position="243"/>
        <end position="256"/>
    </location>
</feature>
<feature type="region of interest" description="Disordered" evidence="1">
    <location>
        <begin position="217"/>
        <end position="277"/>
    </location>
</feature>
<evidence type="ECO:0008006" key="5">
    <source>
        <dbReference type="Google" id="ProtNLM"/>
    </source>
</evidence>
<protein>
    <recommendedName>
        <fullName evidence="5">Chaperone-binding protein</fullName>
    </recommendedName>
</protein>
<feature type="transmembrane region" description="Helical" evidence="2">
    <location>
        <begin position="50"/>
        <end position="72"/>
    </location>
</feature>
<organism evidence="3 4">
    <name type="scientific">Geosmithia morbida</name>
    <dbReference type="NCBI Taxonomy" id="1094350"/>
    <lineage>
        <taxon>Eukaryota</taxon>
        <taxon>Fungi</taxon>
        <taxon>Dikarya</taxon>
        <taxon>Ascomycota</taxon>
        <taxon>Pezizomycotina</taxon>
        <taxon>Sordariomycetes</taxon>
        <taxon>Hypocreomycetidae</taxon>
        <taxon>Hypocreales</taxon>
        <taxon>Bionectriaceae</taxon>
        <taxon>Geosmithia</taxon>
    </lineage>
</organism>
<dbReference type="GeneID" id="55969087"/>
<gene>
    <name evidence="3" type="ORF">GMORB2_2857</name>
</gene>
<keyword evidence="4" id="KW-1185">Reference proteome</keyword>
<dbReference type="AlphaFoldDB" id="A0A9P4YSE1"/>
<feature type="transmembrane region" description="Helical" evidence="2">
    <location>
        <begin position="78"/>
        <end position="99"/>
    </location>
</feature>
<evidence type="ECO:0000256" key="2">
    <source>
        <dbReference type="SAM" id="Phobius"/>
    </source>
</evidence>
<keyword evidence="2" id="KW-0472">Membrane</keyword>
<feature type="transmembrane region" description="Helical" evidence="2">
    <location>
        <begin position="20"/>
        <end position="38"/>
    </location>
</feature>
<proteinExistence type="predicted"/>
<evidence type="ECO:0000313" key="4">
    <source>
        <dbReference type="Proteomes" id="UP000749293"/>
    </source>
</evidence>
<sequence length="277" mass="30400">MVSWEWDPNYVPPVKLGLHSAQIVVSFVLWCMELAVFADSKSKITGRNGWTFGVCFLSIPAWIYLVCTPRFARTRRFAQAHAMLAVDVVFTIIWISAFATQAAYNSEGKCGNACKVSKGIVGLGVVNFLLFTLTTLVSGYTLQYYKFHGNLPGYDNRKMRAGEGGSDSIDPDKAAFSMAPHDDEAYERINHEDNDTFLSGQTGDSYGNANPYSADDYDATSRFGSSSTAPAARPNHLFDADTEYNSAIGGNSSVSGYSGRYDDPAQFPAANYDRIDR</sequence>